<gene>
    <name evidence="3" type="ORF">H1R13_15850</name>
</gene>
<name>A0A7X1LSH2_9ACTN</name>
<feature type="domain" description="Polymerase/histidinol phosphatase N-terminal" evidence="2">
    <location>
        <begin position="217"/>
        <end position="281"/>
    </location>
</feature>
<dbReference type="NCBIfam" id="NF038032">
    <property type="entry name" value="CehA_McbA_metalo"/>
    <property type="match status" value="1"/>
</dbReference>
<dbReference type="AlphaFoldDB" id="A0A7X1LSH2"/>
<protein>
    <submittedName>
        <fullName evidence="3">CehA/McbA family metallohydrolase</fullName>
    </submittedName>
</protein>
<evidence type="ECO:0000259" key="2">
    <source>
        <dbReference type="SMART" id="SM00481"/>
    </source>
</evidence>
<dbReference type="InterPro" id="IPR016195">
    <property type="entry name" value="Pol/histidinol_Pase-like"/>
</dbReference>
<dbReference type="GO" id="GO:0035312">
    <property type="term" value="F:5'-3' DNA exonuclease activity"/>
    <property type="evidence" value="ECO:0007669"/>
    <property type="project" value="TreeGrafter"/>
</dbReference>
<dbReference type="SUPFAM" id="SSF89550">
    <property type="entry name" value="PHP domain-like"/>
    <property type="match status" value="1"/>
</dbReference>
<keyword evidence="4" id="KW-1185">Reference proteome</keyword>
<dbReference type="SMART" id="SM00481">
    <property type="entry name" value="POLIIIAc"/>
    <property type="match status" value="1"/>
</dbReference>
<dbReference type="Proteomes" id="UP000517694">
    <property type="component" value="Unassembled WGS sequence"/>
</dbReference>
<reference evidence="3 4" key="1">
    <citation type="submission" date="2020-08" db="EMBL/GenBank/DDBJ databases">
        <title>Whole-Genome Sequence of French Clinical Streptomyces mexicanus Strain Q0842.</title>
        <authorList>
            <person name="Boxberger M."/>
            <person name="La Scola B."/>
        </authorList>
    </citation>
    <scope>NUCLEOTIDE SEQUENCE [LARGE SCALE GENOMIC DNA]</scope>
    <source>
        <strain evidence="3 4">Marseille-Q0842</strain>
    </source>
</reference>
<dbReference type="GO" id="GO:0004534">
    <property type="term" value="F:5'-3' RNA exonuclease activity"/>
    <property type="evidence" value="ECO:0007669"/>
    <property type="project" value="TreeGrafter"/>
</dbReference>
<evidence type="ECO:0000256" key="1">
    <source>
        <dbReference type="SAM" id="MobiDB-lite"/>
    </source>
</evidence>
<dbReference type="Gene3D" id="3.20.20.140">
    <property type="entry name" value="Metal-dependent hydrolases"/>
    <property type="match status" value="1"/>
</dbReference>
<feature type="compositionally biased region" description="Basic and acidic residues" evidence="1">
    <location>
        <begin position="1"/>
        <end position="12"/>
    </location>
</feature>
<comment type="caution">
    <text evidence="3">The sequence shown here is derived from an EMBL/GenBank/DDBJ whole genome shotgun (WGS) entry which is preliminary data.</text>
</comment>
<proteinExistence type="predicted"/>
<dbReference type="InterPro" id="IPR006311">
    <property type="entry name" value="TAT_signal"/>
</dbReference>
<dbReference type="PANTHER" id="PTHR42924">
    <property type="entry name" value="EXONUCLEASE"/>
    <property type="match status" value="1"/>
</dbReference>
<dbReference type="CDD" id="cd07432">
    <property type="entry name" value="PHP_HisPPase"/>
    <property type="match status" value="1"/>
</dbReference>
<dbReference type="InterPro" id="IPR052018">
    <property type="entry name" value="PHP_domain"/>
</dbReference>
<evidence type="ECO:0000313" key="3">
    <source>
        <dbReference type="EMBL" id="MBC2866396.1"/>
    </source>
</evidence>
<dbReference type="RefSeq" id="WP_185947470.1">
    <property type="nucleotide sequence ID" value="NZ_JACMHY010000005.1"/>
</dbReference>
<dbReference type="EMBL" id="JACMHY010000005">
    <property type="protein sequence ID" value="MBC2866396.1"/>
    <property type="molecule type" value="Genomic_DNA"/>
</dbReference>
<feature type="region of interest" description="Disordered" evidence="1">
    <location>
        <begin position="1"/>
        <end position="24"/>
    </location>
</feature>
<keyword evidence="3" id="KW-0378">Hydrolase</keyword>
<accession>A0A7X1LSH2</accession>
<organism evidence="3 4">
    <name type="scientific">Streptomyces mexicanus</name>
    <dbReference type="NCBI Taxonomy" id="178566"/>
    <lineage>
        <taxon>Bacteria</taxon>
        <taxon>Bacillati</taxon>
        <taxon>Actinomycetota</taxon>
        <taxon>Actinomycetes</taxon>
        <taxon>Kitasatosporales</taxon>
        <taxon>Streptomycetaceae</taxon>
        <taxon>Streptomyces</taxon>
    </lineage>
</organism>
<dbReference type="InterPro" id="IPR003141">
    <property type="entry name" value="Pol/His_phosphatase_N"/>
</dbReference>
<dbReference type="PROSITE" id="PS51318">
    <property type="entry name" value="TAT"/>
    <property type="match status" value="1"/>
</dbReference>
<sequence>MCRDGHCEHHADPLTPDAVGDHEPGAAVGRRRLLTVGLGGAAALTLPPASFAQAADDFSGAAPPAGREVTRTITGFLETGAVDFVHLPVEVPPGVQKIAVSYSYDKPAVPPGTPGNSCDIGVFDERGIALGSRGFRGWSGGFRSSFEISNSDATPGYLPGPVNPGTWHVVLGPYQVAPQGMHYRVQTTLTYGESGPAHVNHYPPQRAEGRGRDWYRGDCHLHTVHSDGKRLPGEVAAGARAAGLDFIVSTDHNTPASHGVWGEYAGPDLLIVPGEEVTTRNGHWLALGLPPGEWIDWRYRSRDDVFKRFARQVRRGGGLVVPAHMYCAYVASQWKFGFDDADATEVWTGPWTYDDEHAVSTWDQKLGEAVRTGTRWLPAMGNSDAHSDPQVIGLPHNVVRADGLATDAIMEGIRAGHSWIAESASVTLDFTATGNGGQAGIGETLKVPADAPVDVRLDVRGVPHGTVRVITDEGQMHQESLDASGTGTVMWRTTASLASYVRAEVRHPMADGSPGQGNTMGEALLFGPMAALTNPVFLTATTASHS</sequence>
<evidence type="ECO:0000313" key="4">
    <source>
        <dbReference type="Proteomes" id="UP000517694"/>
    </source>
</evidence>
<dbReference type="PANTHER" id="PTHR42924:SF3">
    <property type="entry name" value="POLYMERASE_HISTIDINOL PHOSPHATASE N-TERMINAL DOMAIN-CONTAINING PROTEIN"/>
    <property type="match status" value="1"/>
</dbReference>